<keyword evidence="3" id="KW-0255">Endonuclease</keyword>
<accession>A0A420ECM6</accession>
<keyword evidence="6" id="KW-0325">Glycoprotein</keyword>
<evidence type="ECO:0000256" key="5">
    <source>
        <dbReference type="ARBA" id="ARBA00023157"/>
    </source>
</evidence>
<gene>
    <name evidence="7" type="ORF">D6851_14825</name>
</gene>
<dbReference type="InterPro" id="IPR003154">
    <property type="entry name" value="S1/P1nuclease"/>
</dbReference>
<dbReference type="GO" id="GO:0006308">
    <property type="term" value="P:DNA catabolic process"/>
    <property type="evidence" value="ECO:0007669"/>
    <property type="project" value="InterPro"/>
</dbReference>
<evidence type="ECO:0000256" key="1">
    <source>
        <dbReference type="ARBA" id="ARBA00022722"/>
    </source>
</evidence>
<dbReference type="SUPFAM" id="SSF48537">
    <property type="entry name" value="Phospholipase C/P1 nuclease"/>
    <property type="match status" value="1"/>
</dbReference>
<dbReference type="Gene3D" id="1.10.575.10">
    <property type="entry name" value="P1 Nuclease"/>
    <property type="match status" value="1"/>
</dbReference>
<dbReference type="GO" id="GO:0016788">
    <property type="term" value="F:hydrolase activity, acting on ester bonds"/>
    <property type="evidence" value="ECO:0007669"/>
    <property type="project" value="InterPro"/>
</dbReference>
<protein>
    <submittedName>
        <fullName evidence="7">S1/P1 Nuclease</fullName>
    </submittedName>
</protein>
<dbReference type="GO" id="GO:0004519">
    <property type="term" value="F:endonuclease activity"/>
    <property type="evidence" value="ECO:0007669"/>
    <property type="project" value="UniProtKB-KW"/>
</dbReference>
<dbReference type="Proteomes" id="UP000284395">
    <property type="component" value="Unassembled WGS sequence"/>
</dbReference>
<keyword evidence="2" id="KW-0479">Metal-binding</keyword>
<keyword evidence="4" id="KW-0378">Hydrolase</keyword>
<keyword evidence="1" id="KW-0540">Nuclease</keyword>
<dbReference type="OrthoDB" id="267579at2"/>
<keyword evidence="8" id="KW-1185">Reference proteome</keyword>
<dbReference type="AlphaFoldDB" id="A0A420ECM6"/>
<sequence>MIRFSPILAGLGLATILAGAAPAYAWGPIGHRVSAEIAQRKLDGRTSAEIEKILRGETLVELATLPDEMRSDSNSFWQKTSPPYHYVTLPEGRDASQLDHPPQGDAVTALELYTQVLRDSSADIDQKKLALAFVVHIVADLHMPLHVGNGTDRGGNDFKVLWFGELQNLHWVWDEGLILHQQLSFTEYADRLDHDTSPDEMIAWWGHNPLDWIDESAELRGKIYPVTSEEQGTGTEESPVILSWDYAYRATPQMERRLAQSAVRTAAYLEWTFAHD</sequence>
<evidence type="ECO:0000256" key="4">
    <source>
        <dbReference type="ARBA" id="ARBA00022801"/>
    </source>
</evidence>
<dbReference type="GO" id="GO:0003676">
    <property type="term" value="F:nucleic acid binding"/>
    <property type="evidence" value="ECO:0007669"/>
    <property type="project" value="InterPro"/>
</dbReference>
<evidence type="ECO:0000256" key="6">
    <source>
        <dbReference type="ARBA" id="ARBA00023180"/>
    </source>
</evidence>
<dbReference type="GO" id="GO:0046872">
    <property type="term" value="F:metal ion binding"/>
    <property type="evidence" value="ECO:0007669"/>
    <property type="project" value="UniProtKB-KW"/>
</dbReference>
<evidence type="ECO:0000313" key="8">
    <source>
        <dbReference type="Proteomes" id="UP000284395"/>
    </source>
</evidence>
<dbReference type="PANTHER" id="PTHR33146:SF26">
    <property type="entry name" value="ENDONUCLEASE 4"/>
    <property type="match status" value="1"/>
</dbReference>
<dbReference type="PANTHER" id="PTHR33146">
    <property type="entry name" value="ENDONUCLEASE 4"/>
    <property type="match status" value="1"/>
</dbReference>
<organism evidence="7 8">
    <name type="scientific">Altericroceibacterium spongiae</name>
    <dbReference type="NCBI Taxonomy" id="2320269"/>
    <lineage>
        <taxon>Bacteria</taxon>
        <taxon>Pseudomonadati</taxon>
        <taxon>Pseudomonadota</taxon>
        <taxon>Alphaproteobacteria</taxon>
        <taxon>Sphingomonadales</taxon>
        <taxon>Erythrobacteraceae</taxon>
        <taxon>Altericroceibacterium</taxon>
    </lineage>
</organism>
<dbReference type="Pfam" id="PF02265">
    <property type="entry name" value="S1-P1_nuclease"/>
    <property type="match status" value="1"/>
</dbReference>
<dbReference type="CDD" id="cd11010">
    <property type="entry name" value="S1-P1_nuclease"/>
    <property type="match status" value="1"/>
</dbReference>
<evidence type="ECO:0000256" key="3">
    <source>
        <dbReference type="ARBA" id="ARBA00022759"/>
    </source>
</evidence>
<dbReference type="EMBL" id="RAPF01000009">
    <property type="protein sequence ID" value="RKF18404.1"/>
    <property type="molecule type" value="Genomic_DNA"/>
</dbReference>
<keyword evidence="5" id="KW-1015">Disulfide bond</keyword>
<evidence type="ECO:0000313" key="7">
    <source>
        <dbReference type="EMBL" id="RKF18404.1"/>
    </source>
</evidence>
<name>A0A420ECM6_9SPHN</name>
<proteinExistence type="predicted"/>
<comment type="caution">
    <text evidence="7">The sequence shown here is derived from an EMBL/GenBank/DDBJ whole genome shotgun (WGS) entry which is preliminary data.</text>
</comment>
<dbReference type="RefSeq" id="WP_120325678.1">
    <property type="nucleotide sequence ID" value="NZ_RAPF01000009.1"/>
</dbReference>
<evidence type="ECO:0000256" key="2">
    <source>
        <dbReference type="ARBA" id="ARBA00022723"/>
    </source>
</evidence>
<dbReference type="InterPro" id="IPR008947">
    <property type="entry name" value="PLipase_C/P1_nuclease_dom_sf"/>
</dbReference>
<reference evidence="7 8" key="1">
    <citation type="submission" date="2018-09" db="EMBL/GenBank/DDBJ databases">
        <title>Altererythrobacter spongiae sp. nov., isolated from a marine sponge.</title>
        <authorList>
            <person name="Zhuang L."/>
            <person name="Luo L."/>
        </authorList>
    </citation>
    <scope>NUCLEOTIDE SEQUENCE [LARGE SCALE GENOMIC DNA]</scope>
    <source>
        <strain evidence="7 8">HN-Y73</strain>
    </source>
</reference>